<dbReference type="InterPro" id="IPR011010">
    <property type="entry name" value="DNA_brk_join_enz"/>
</dbReference>
<dbReference type="Gene3D" id="1.10.443.10">
    <property type="entry name" value="Intergrase catalytic core"/>
    <property type="match status" value="1"/>
</dbReference>
<proteinExistence type="predicted"/>
<evidence type="ECO:0000313" key="3">
    <source>
        <dbReference type="Proteomes" id="UP000824681"/>
    </source>
</evidence>
<evidence type="ECO:0000256" key="1">
    <source>
        <dbReference type="ARBA" id="ARBA00023172"/>
    </source>
</evidence>
<keyword evidence="1" id="KW-0233">DNA recombination</keyword>
<sequence length="213" mass="23715">MNHRCRPPLPCEGLRLPPGAVTARPILYGPELGVYLRVVHDLDPQTALFVLTETVTGLRWGEIAGLHVSGLDPVGGLIHVTQTYAYLLNETTGRKRWQLRPYPKGKKQREVPICHQLAMLLARHADGKRPNQPLFQRSGGRCIDYANQRNTLLQPALELARQRGLAKHIRTRSRVTKLRFAPAPAGNLIHPVRRRRCASASCSTPATAGAPRR</sequence>
<name>A0ABX8UCI0_9ACTN</name>
<dbReference type="InterPro" id="IPR013762">
    <property type="entry name" value="Integrase-like_cat_sf"/>
</dbReference>
<evidence type="ECO:0000313" key="2">
    <source>
        <dbReference type="EMBL" id="QYC45484.1"/>
    </source>
</evidence>
<keyword evidence="3" id="KW-1185">Reference proteome</keyword>
<accession>A0ABX8UCI0</accession>
<organism evidence="2 3">
    <name type="scientific">Nonomuraea coxensis DSM 45129</name>
    <dbReference type="NCBI Taxonomy" id="1122611"/>
    <lineage>
        <taxon>Bacteria</taxon>
        <taxon>Bacillati</taxon>
        <taxon>Actinomycetota</taxon>
        <taxon>Actinomycetes</taxon>
        <taxon>Streptosporangiales</taxon>
        <taxon>Streptosporangiaceae</taxon>
        <taxon>Nonomuraea</taxon>
    </lineage>
</organism>
<dbReference type="EMBL" id="CP068985">
    <property type="protein sequence ID" value="QYC45484.1"/>
    <property type="molecule type" value="Genomic_DNA"/>
</dbReference>
<dbReference type="Proteomes" id="UP000824681">
    <property type="component" value="Chromosome"/>
</dbReference>
<reference evidence="2 3" key="1">
    <citation type="journal article" date="2021" name="ACS Chem. Biol.">
        <title>Genomic-Led Discovery of a Novel Glycopeptide Antibiotic by Nonomuraea coxensis DSM 45129.</title>
        <authorList>
            <person name="Yushchuk O."/>
            <person name="Vior N.M."/>
            <person name="Andreo-Vidal A."/>
            <person name="Berini F."/>
            <person name="Ruckert C."/>
            <person name="Busche T."/>
            <person name="Binda E."/>
            <person name="Kalinowski J."/>
            <person name="Truman A.W."/>
            <person name="Marinelli F."/>
        </authorList>
    </citation>
    <scope>NUCLEOTIDE SEQUENCE [LARGE SCALE GENOMIC DNA]</scope>
    <source>
        <strain evidence="2 3">DSM 45129</strain>
    </source>
</reference>
<dbReference type="SUPFAM" id="SSF56349">
    <property type="entry name" value="DNA breaking-rejoining enzymes"/>
    <property type="match status" value="1"/>
</dbReference>
<evidence type="ECO:0008006" key="4">
    <source>
        <dbReference type="Google" id="ProtNLM"/>
    </source>
</evidence>
<protein>
    <recommendedName>
        <fullName evidence="4">Phage integrase family protein</fullName>
    </recommendedName>
</protein>
<gene>
    <name evidence="2" type="ORF">Nocox_39705</name>
</gene>